<dbReference type="RefSeq" id="WP_317084023.1">
    <property type="nucleotide sequence ID" value="NZ_JASVDY010000003.1"/>
</dbReference>
<proteinExistence type="predicted"/>
<name>A0ABU3WG23_9GAMM</name>
<feature type="domain" description="Type IV pilin Tt1218-like" evidence="2">
    <location>
        <begin position="31"/>
        <end position="103"/>
    </location>
</feature>
<protein>
    <submittedName>
        <fullName evidence="3">Type IV pilus modification protein PilV</fullName>
    </submittedName>
</protein>
<dbReference type="InterPro" id="IPR012902">
    <property type="entry name" value="N_methyl_site"/>
</dbReference>
<keyword evidence="1" id="KW-0812">Transmembrane</keyword>
<dbReference type="EMBL" id="JASVDY010000003">
    <property type="protein sequence ID" value="MDV2469355.1"/>
    <property type="molecule type" value="Genomic_DNA"/>
</dbReference>
<evidence type="ECO:0000256" key="1">
    <source>
        <dbReference type="SAM" id="Phobius"/>
    </source>
</evidence>
<sequence length="169" mass="18270">MKMLNNQKGVGLVEVLVSLLILALGIMGFAALQYRAMEATSESSARVEAINLARDFAERLRVNRGAIETYKTELKKATDQQTSSKICSKEMCSAAEMADFDVAQLTQKAAVRGMSVNLENCQGNSDERSCIYIAWGDTAPTNGDANGEGNCTTSTAYDPSSTCLIMEVY</sequence>
<organism evidence="3 4">
    <name type="scientific">Acinetobacter chinensis</name>
    <dbReference type="NCBI Taxonomy" id="2004650"/>
    <lineage>
        <taxon>Bacteria</taxon>
        <taxon>Pseudomonadati</taxon>
        <taxon>Pseudomonadota</taxon>
        <taxon>Gammaproteobacteria</taxon>
        <taxon>Moraxellales</taxon>
        <taxon>Moraxellaceae</taxon>
        <taxon>Acinetobacter</taxon>
    </lineage>
</organism>
<dbReference type="InterPro" id="IPR054402">
    <property type="entry name" value="Tt1218-like_dom"/>
</dbReference>
<keyword evidence="1" id="KW-0472">Membrane</keyword>
<comment type="caution">
    <text evidence="3">The sequence shown here is derived from an EMBL/GenBank/DDBJ whole genome shotgun (WGS) entry which is preliminary data.</text>
</comment>
<evidence type="ECO:0000313" key="4">
    <source>
        <dbReference type="Proteomes" id="UP001278188"/>
    </source>
</evidence>
<keyword evidence="4" id="KW-1185">Reference proteome</keyword>
<dbReference type="Proteomes" id="UP001278188">
    <property type="component" value="Unassembled WGS sequence"/>
</dbReference>
<dbReference type="InterPro" id="IPR013362">
    <property type="entry name" value="Pilus_4_PilV"/>
</dbReference>
<dbReference type="NCBIfam" id="TIGR02523">
    <property type="entry name" value="type_IV_pilV"/>
    <property type="match status" value="1"/>
</dbReference>
<dbReference type="Pfam" id="PF07963">
    <property type="entry name" value="N_methyl"/>
    <property type="match status" value="1"/>
</dbReference>
<reference evidence="3 4" key="1">
    <citation type="submission" date="2023-06" db="EMBL/GenBank/DDBJ databases">
        <title>Genomic Analysis of Acinetobacter Strains Recovered from South Australian Aquatic Samples provides Insights into the Circulation of Antibiotic Resistance determinants in the Environment.</title>
        <authorList>
            <person name="Tobin L."/>
            <person name="Jarocki V.M."/>
            <person name="Kenyon J."/>
            <person name="Drigo B."/>
            <person name="Donner E."/>
            <person name="Djordjevic S.P."/>
            <person name="Hamidian M."/>
        </authorList>
    </citation>
    <scope>NUCLEOTIDE SEQUENCE [LARGE SCALE GENOMIC DNA]</scope>
    <source>
        <strain evidence="3 4">SAAc652</strain>
    </source>
</reference>
<accession>A0ABU3WG23</accession>
<dbReference type="Pfam" id="PF22150">
    <property type="entry name" value="Tt1218-like"/>
    <property type="match status" value="1"/>
</dbReference>
<gene>
    <name evidence="3" type="primary">pilV</name>
    <name evidence="3" type="ORF">QR674_10190</name>
</gene>
<keyword evidence="1" id="KW-1133">Transmembrane helix</keyword>
<evidence type="ECO:0000313" key="3">
    <source>
        <dbReference type="EMBL" id="MDV2469355.1"/>
    </source>
</evidence>
<evidence type="ECO:0000259" key="2">
    <source>
        <dbReference type="Pfam" id="PF22150"/>
    </source>
</evidence>
<feature type="transmembrane region" description="Helical" evidence="1">
    <location>
        <begin position="12"/>
        <end position="34"/>
    </location>
</feature>